<dbReference type="InterPro" id="IPR001188">
    <property type="entry name" value="Sperm_putr-bd"/>
</dbReference>
<organism evidence="5">
    <name type="scientific">Candidatus Moduliflexus flocculans</name>
    <dbReference type="NCBI Taxonomy" id="1499966"/>
    <lineage>
        <taxon>Bacteria</taxon>
        <taxon>Candidatus Moduliflexota</taxon>
        <taxon>Candidatus Moduliflexia</taxon>
        <taxon>Candidatus Moduliflexales</taxon>
        <taxon>Candidatus Moduliflexaceae</taxon>
    </lineage>
</organism>
<evidence type="ECO:0000256" key="3">
    <source>
        <dbReference type="ARBA" id="ARBA00022729"/>
    </source>
</evidence>
<dbReference type="HOGENOM" id="CLU_026974_1_5_0"/>
<evidence type="ECO:0000256" key="2">
    <source>
        <dbReference type="ARBA" id="ARBA00022448"/>
    </source>
</evidence>
<gene>
    <name evidence="5" type="ORF">U14_02556</name>
</gene>
<keyword evidence="2" id="KW-0813">Transport</keyword>
<reference evidence="5" key="1">
    <citation type="journal article" date="2015" name="PeerJ">
        <title>First genomic representation of candidate bacterial phylum KSB3 points to enhanced environmental sensing as a trigger of wastewater bulking.</title>
        <authorList>
            <person name="Sekiguchi Y."/>
            <person name="Ohashi A."/>
            <person name="Parks D.H."/>
            <person name="Yamauchi T."/>
            <person name="Tyson G.W."/>
            <person name="Hugenholtz P."/>
        </authorList>
    </citation>
    <scope>NUCLEOTIDE SEQUENCE [LARGE SCALE GENOMIC DNA]</scope>
</reference>
<evidence type="ECO:0000313" key="6">
    <source>
        <dbReference type="Proteomes" id="UP000030700"/>
    </source>
</evidence>
<dbReference type="PANTHER" id="PTHR30222:SF17">
    <property type="entry name" value="SPERMIDINE_PUTRESCINE-BINDING PERIPLASMIC PROTEIN"/>
    <property type="match status" value="1"/>
</dbReference>
<comment type="subcellular location">
    <subcellularLocation>
        <location evidence="1">Periplasm</location>
    </subcellularLocation>
</comment>
<protein>
    <submittedName>
        <fullName evidence="5">ABC transport protein</fullName>
    </submittedName>
</protein>
<evidence type="ECO:0000256" key="1">
    <source>
        <dbReference type="ARBA" id="ARBA00004418"/>
    </source>
</evidence>
<dbReference type="PRINTS" id="PR00909">
    <property type="entry name" value="SPERMDNBNDNG"/>
</dbReference>
<keyword evidence="4" id="KW-0574">Periplasm</keyword>
<dbReference type="EMBL" id="DF820457">
    <property type="protein sequence ID" value="GAK51313.1"/>
    <property type="molecule type" value="Genomic_DNA"/>
</dbReference>
<dbReference type="Pfam" id="PF13343">
    <property type="entry name" value="SBP_bac_6"/>
    <property type="match status" value="1"/>
</dbReference>
<dbReference type="AlphaFoldDB" id="A0A081BLP7"/>
<proteinExistence type="predicted"/>
<evidence type="ECO:0000256" key="4">
    <source>
        <dbReference type="ARBA" id="ARBA00022764"/>
    </source>
</evidence>
<dbReference type="PANTHER" id="PTHR30222">
    <property type="entry name" value="SPERMIDINE/PUTRESCINE-BINDING PERIPLASMIC PROTEIN"/>
    <property type="match status" value="1"/>
</dbReference>
<sequence>MLFRMFRGMFLFALIWCFGQFAEAEELRILCWEGYAAPEYTASFEQLVKEKFGLDVTVIVRNVSDPQEFFDGIRGKTVDLISPAHNIPKSERWPLIQAGLVLPLNLDNIPNYAQIIPTLQHAEYITENGQVYGAPIVYGPYGLAYNTAVFPEAPTSWQVLWDPQYHGKYAISADYHEANIYTAGLAAGLSKEQIFQFTAVSTTKIQRRIDELAQYATTLWVGVDTADDLQGLALSTAWGFAFPELQRRGEIWKMAEPKEGTTGWVDNWMISANLKDNPTMKAIAEAWINHSLSPDVQVGYVRNIAQFPVNLSIKDRLTPEENATYHLDDPTYFEQHFVLWKILSRDDQDGFRRMWKKAMQKRAP</sequence>
<accession>A0A081BLP7</accession>
<keyword evidence="3" id="KW-0732">Signal</keyword>
<dbReference type="Proteomes" id="UP000030700">
    <property type="component" value="Unassembled WGS sequence"/>
</dbReference>
<keyword evidence="6" id="KW-1185">Reference proteome</keyword>
<dbReference type="GO" id="GO:0015846">
    <property type="term" value="P:polyamine transport"/>
    <property type="evidence" value="ECO:0007669"/>
    <property type="project" value="InterPro"/>
</dbReference>
<evidence type="ECO:0000313" key="5">
    <source>
        <dbReference type="EMBL" id="GAK51313.1"/>
    </source>
</evidence>
<dbReference type="SUPFAM" id="SSF53850">
    <property type="entry name" value="Periplasmic binding protein-like II"/>
    <property type="match status" value="1"/>
</dbReference>
<dbReference type="Gene3D" id="3.40.190.10">
    <property type="entry name" value="Periplasmic binding protein-like II"/>
    <property type="match status" value="2"/>
</dbReference>
<dbReference type="GO" id="GO:0019808">
    <property type="term" value="F:polyamine binding"/>
    <property type="evidence" value="ECO:0007669"/>
    <property type="project" value="InterPro"/>
</dbReference>
<dbReference type="GO" id="GO:0042597">
    <property type="term" value="C:periplasmic space"/>
    <property type="evidence" value="ECO:0007669"/>
    <property type="project" value="UniProtKB-SubCell"/>
</dbReference>
<dbReference type="STRING" id="1499966.U14_02556"/>
<name>A0A081BLP7_9BACT</name>